<comment type="catalytic activity">
    <reaction evidence="1">
        <text>GDP-alpha-D-glucose + phosphate = alpha-D-glucose 1-phosphate + GDP + H(+)</text>
        <dbReference type="Rhea" id="RHEA:30387"/>
        <dbReference type="ChEBI" id="CHEBI:15378"/>
        <dbReference type="ChEBI" id="CHEBI:43474"/>
        <dbReference type="ChEBI" id="CHEBI:58189"/>
        <dbReference type="ChEBI" id="CHEBI:58601"/>
        <dbReference type="ChEBI" id="CHEBI:62230"/>
        <dbReference type="EC" id="2.7.7.78"/>
    </reaction>
</comment>
<dbReference type="SUPFAM" id="SSF54197">
    <property type="entry name" value="HIT-like"/>
    <property type="match status" value="1"/>
</dbReference>
<keyword evidence="7" id="KW-0963">Cytoplasm</keyword>
<evidence type="ECO:0000256" key="1">
    <source>
        <dbReference type="ARBA" id="ARBA00000063"/>
    </source>
</evidence>
<evidence type="ECO:0000256" key="8">
    <source>
        <dbReference type="ARBA" id="ARBA00022658"/>
    </source>
</evidence>
<evidence type="ECO:0000256" key="5">
    <source>
        <dbReference type="ARBA" id="ARBA00012507"/>
    </source>
</evidence>
<dbReference type="GO" id="GO:0006950">
    <property type="term" value="P:response to stress"/>
    <property type="evidence" value="ECO:0007669"/>
    <property type="project" value="Ensembl"/>
</dbReference>
<reference evidence="15" key="2">
    <citation type="submission" date="2025-09" db="UniProtKB">
        <authorList>
            <consortium name="Ensembl"/>
        </authorList>
    </citation>
    <scope>IDENTIFICATION</scope>
</reference>
<evidence type="ECO:0000259" key="13">
    <source>
        <dbReference type="Pfam" id="PF26216"/>
    </source>
</evidence>
<comment type="similarity">
    <text evidence="4">Belongs to the GDPGP1 family.</text>
</comment>
<keyword evidence="11" id="KW-0547">Nucleotide-binding</keyword>
<dbReference type="GO" id="GO:0005085">
    <property type="term" value="F:guanyl-nucleotide exchange factor activity"/>
    <property type="evidence" value="ECO:0007669"/>
    <property type="project" value="UniProtKB-KW"/>
</dbReference>
<feature type="domain" description="GDPGP1-like C-terminal" evidence="13">
    <location>
        <begin position="237"/>
        <end position="372"/>
    </location>
</feature>
<dbReference type="Pfam" id="PF26217">
    <property type="entry name" value="GDPGP1_N"/>
    <property type="match status" value="1"/>
</dbReference>
<evidence type="ECO:0000256" key="3">
    <source>
        <dbReference type="ARBA" id="ARBA00004496"/>
    </source>
</evidence>
<sequence length="374" mass="41742">ERRPHRLTGLKRANPSAAELFVYNERDFVLHGVQWPADCCPLSPFDSILQSGWKDRLKQGLFRYRLGELQTRILPGALGFVAQLNIQRGLERRPPQQVQSVQQSFDPNQFNFSKIQPEEVLFHMARETASSGPCREGTPLLSEAASVLVVINVSPLEFGHILLLPDPALSLPQMLTPELLGFGLEATLLSAHPGFRVGFNSLGAFASVNHLHLHGFYLNWKLLVESVPCKPLLPKANLYLLQEFPAPGFLFYSEGQKLEKLTHHICKVTNYLLKKEIAHNLFVTRGATPEGPIHSGARPGIRIIVWARKACFGMKEYSAFNVALCELAGHLPVKTAHDFETLTETLAINTIQKCLLSDSQFAQLQSELVALLKE</sequence>
<proteinExistence type="inferred from homology"/>
<comment type="subcellular location">
    <subcellularLocation>
        <location evidence="3">Cytoplasm</location>
    </subcellularLocation>
</comment>
<dbReference type="Proteomes" id="UP000694421">
    <property type="component" value="Unplaced"/>
</dbReference>
<name>A0A8D0E8T5_SALMN</name>
<dbReference type="Ensembl" id="ENSSMRT00000032639.1">
    <property type="protein sequence ID" value="ENSSMRP00000027972.1"/>
    <property type="gene ID" value="ENSSMRG00000021523.1"/>
</dbReference>
<evidence type="ECO:0000256" key="10">
    <source>
        <dbReference type="ARBA" id="ARBA00022695"/>
    </source>
</evidence>
<evidence type="ECO:0000313" key="15">
    <source>
        <dbReference type="Ensembl" id="ENSSMRP00000027972.1"/>
    </source>
</evidence>
<dbReference type="InterPro" id="IPR058866">
    <property type="entry name" value="GDPGP1_N"/>
</dbReference>
<dbReference type="PANTHER" id="PTHR20884:SF8">
    <property type="entry name" value="GDP-D-GLUCOSE PHOSPHORYLASE 1"/>
    <property type="match status" value="1"/>
</dbReference>
<evidence type="ECO:0000256" key="9">
    <source>
        <dbReference type="ARBA" id="ARBA00022679"/>
    </source>
</evidence>
<dbReference type="GO" id="GO:0080048">
    <property type="term" value="F:GDP-D-glucose phosphorylase activity"/>
    <property type="evidence" value="ECO:0007669"/>
    <property type="project" value="UniProtKB-EC"/>
</dbReference>
<dbReference type="InterPro" id="IPR026506">
    <property type="entry name" value="GDPGP"/>
</dbReference>
<evidence type="ECO:0000256" key="6">
    <source>
        <dbReference type="ARBA" id="ARBA00018857"/>
    </source>
</evidence>
<keyword evidence="9" id="KW-0808">Transferase</keyword>
<organism evidence="15 16">
    <name type="scientific">Salvator merianae</name>
    <name type="common">Argentine black and white tegu</name>
    <name type="synonym">Tupinambis merianae</name>
    <dbReference type="NCBI Taxonomy" id="96440"/>
    <lineage>
        <taxon>Eukaryota</taxon>
        <taxon>Metazoa</taxon>
        <taxon>Chordata</taxon>
        <taxon>Craniata</taxon>
        <taxon>Vertebrata</taxon>
        <taxon>Euteleostomi</taxon>
        <taxon>Lepidosauria</taxon>
        <taxon>Squamata</taxon>
        <taxon>Bifurcata</taxon>
        <taxon>Unidentata</taxon>
        <taxon>Episquamata</taxon>
        <taxon>Laterata</taxon>
        <taxon>Teiioidea</taxon>
        <taxon>Teiidae</taxon>
        <taxon>Salvator</taxon>
    </lineage>
</organism>
<dbReference type="AlphaFoldDB" id="A0A8D0E8T5"/>
<accession>A0A8D0E8T5</accession>
<dbReference type="GeneTree" id="ENSGT00390000016718"/>
<dbReference type="GO" id="GO:0000166">
    <property type="term" value="F:nucleotide binding"/>
    <property type="evidence" value="ECO:0007669"/>
    <property type="project" value="UniProtKB-KW"/>
</dbReference>
<reference evidence="15" key="1">
    <citation type="submission" date="2025-08" db="UniProtKB">
        <authorList>
            <consortium name="Ensembl"/>
        </authorList>
    </citation>
    <scope>IDENTIFICATION</scope>
</reference>
<evidence type="ECO:0000259" key="14">
    <source>
        <dbReference type="Pfam" id="PF26217"/>
    </source>
</evidence>
<feature type="domain" description="GDPGP1-like N-terminal" evidence="14">
    <location>
        <begin position="45"/>
        <end position="215"/>
    </location>
</feature>
<comment type="function">
    <text evidence="2">Specific and highly efficient GDP-D-glucose phosphorylase regulating the levels of GDP-D-glucose in cells.</text>
</comment>
<evidence type="ECO:0000256" key="11">
    <source>
        <dbReference type="ARBA" id="ARBA00022741"/>
    </source>
</evidence>
<dbReference type="EC" id="2.7.7.78" evidence="5"/>
<evidence type="ECO:0000256" key="12">
    <source>
        <dbReference type="ARBA" id="ARBA00022801"/>
    </source>
</evidence>
<evidence type="ECO:0000256" key="2">
    <source>
        <dbReference type="ARBA" id="ARBA00003049"/>
    </source>
</evidence>
<dbReference type="InterPro" id="IPR036265">
    <property type="entry name" value="HIT-like_sf"/>
</dbReference>
<protein>
    <recommendedName>
        <fullName evidence="6">GDP-D-glucose phosphorylase 1</fullName>
        <ecNumber evidence="5">2.7.7.78</ecNumber>
    </recommendedName>
</protein>
<dbReference type="GO" id="GO:0006006">
    <property type="term" value="P:glucose metabolic process"/>
    <property type="evidence" value="ECO:0007669"/>
    <property type="project" value="Ensembl"/>
</dbReference>
<dbReference type="OMA" id="GIQWPRT"/>
<keyword evidence="12" id="KW-0378">Hydrolase</keyword>
<keyword evidence="16" id="KW-1185">Reference proteome</keyword>
<dbReference type="InterPro" id="IPR058865">
    <property type="entry name" value="GDPGP1_C"/>
</dbReference>
<dbReference type="GO" id="GO:0005737">
    <property type="term" value="C:cytoplasm"/>
    <property type="evidence" value="ECO:0007669"/>
    <property type="project" value="UniProtKB-SubCell"/>
</dbReference>
<dbReference type="PANTHER" id="PTHR20884">
    <property type="entry name" value="GDP-D-GLUCOSE PHOSPHORYLASE 1"/>
    <property type="match status" value="1"/>
</dbReference>
<dbReference type="GO" id="GO:0016787">
    <property type="term" value="F:hydrolase activity"/>
    <property type="evidence" value="ECO:0007669"/>
    <property type="project" value="UniProtKB-KW"/>
</dbReference>
<evidence type="ECO:0000313" key="16">
    <source>
        <dbReference type="Proteomes" id="UP000694421"/>
    </source>
</evidence>
<evidence type="ECO:0000256" key="4">
    <source>
        <dbReference type="ARBA" id="ARBA00006451"/>
    </source>
</evidence>
<evidence type="ECO:0000256" key="7">
    <source>
        <dbReference type="ARBA" id="ARBA00022490"/>
    </source>
</evidence>
<dbReference type="Pfam" id="PF26216">
    <property type="entry name" value="GDPGP1_C"/>
    <property type="match status" value="1"/>
</dbReference>
<keyword evidence="10" id="KW-0548">Nucleotidyltransferase</keyword>
<keyword evidence="8" id="KW-0344">Guanine-nucleotide releasing factor</keyword>